<dbReference type="AlphaFoldDB" id="A0A3B0PRL2"/>
<protein>
    <recommendedName>
        <fullName evidence="3">Lipoprotein</fullName>
    </recommendedName>
</protein>
<dbReference type="PROSITE" id="PS51257">
    <property type="entry name" value="PROKAR_LIPOPROTEIN"/>
    <property type="match status" value="1"/>
</dbReference>
<keyword evidence="2" id="KW-1185">Reference proteome</keyword>
<dbReference type="KEGG" id="chla:C834K_0173"/>
<dbReference type="EMBL" id="LS992154">
    <property type="protein sequence ID" value="SYX08651.1"/>
    <property type="molecule type" value="Genomic_DNA"/>
</dbReference>
<dbReference type="OrthoDB" id="19062at2"/>
<sequence>MHRILIKTSLGFFLFPLICSCTNSTETPHRHIRAGRITSQQGHSVVIYPESRENPLPKYSWPTPQRRVITRYSFHCHGSLISIETENGTLYDCDGLNHSLCKIFPIHSRIIDITRLLNTHNTISIVEGFCCHKHFRFLKASGETLSIKHLNGNAALLFTDKKLSMDSLSSLLRSLYKKKNTYPCSIDFITTETTLQNEEFLITLTRKDKGTYLAIEMLYDLEKGQPIETPPSPLS</sequence>
<accession>A0A3B0PRL2</accession>
<reference evidence="2" key="1">
    <citation type="submission" date="2017-11" db="EMBL/GenBank/DDBJ databases">
        <authorList>
            <person name="Seth-Smith MB H."/>
        </authorList>
    </citation>
    <scope>NUCLEOTIDE SEQUENCE [LARGE SCALE GENOMIC DNA]</scope>
</reference>
<dbReference type="RefSeq" id="WP_117273847.1">
    <property type="nucleotide sequence ID" value="NZ_LS992154.1"/>
</dbReference>
<gene>
    <name evidence="1" type="ORF">C834K_0173</name>
</gene>
<organism evidence="1 2">
    <name type="scientific">Chlamydia poikilotherma</name>
    <dbReference type="NCBI Taxonomy" id="1967783"/>
    <lineage>
        <taxon>Bacteria</taxon>
        <taxon>Pseudomonadati</taxon>
        <taxon>Chlamydiota</taxon>
        <taxon>Chlamydiia</taxon>
        <taxon>Chlamydiales</taxon>
        <taxon>Chlamydiaceae</taxon>
        <taxon>Chlamydia/Chlamydophila group</taxon>
        <taxon>Chlamydia</taxon>
    </lineage>
</organism>
<evidence type="ECO:0000313" key="1">
    <source>
        <dbReference type="EMBL" id="SYX08651.1"/>
    </source>
</evidence>
<proteinExistence type="predicted"/>
<name>A0A3B0PRL2_9CHLA</name>
<evidence type="ECO:0008006" key="3">
    <source>
        <dbReference type="Google" id="ProtNLM"/>
    </source>
</evidence>
<dbReference type="Proteomes" id="UP000258476">
    <property type="component" value="Chromosome"/>
</dbReference>
<evidence type="ECO:0000313" key="2">
    <source>
        <dbReference type="Proteomes" id="UP000258476"/>
    </source>
</evidence>